<comment type="caution">
    <text evidence="1">The sequence shown here is derived from an EMBL/GenBank/DDBJ whole genome shotgun (WGS) entry which is preliminary data.</text>
</comment>
<accession>A0ABQ5AZF7</accession>
<name>A0ABQ5AZF7_9ASTR</name>
<dbReference type="EMBL" id="BQNB010012722">
    <property type="protein sequence ID" value="GJT07087.1"/>
    <property type="molecule type" value="Genomic_DNA"/>
</dbReference>
<reference evidence="1" key="1">
    <citation type="journal article" date="2022" name="Int. J. Mol. Sci.">
        <title>Draft Genome of Tanacetum Coccineum: Genomic Comparison of Closely Related Tanacetum-Family Plants.</title>
        <authorList>
            <person name="Yamashiro T."/>
            <person name="Shiraishi A."/>
            <person name="Nakayama K."/>
            <person name="Satake H."/>
        </authorList>
    </citation>
    <scope>NUCLEOTIDE SEQUENCE</scope>
</reference>
<dbReference type="EMBL" id="BQNB010013570">
    <property type="protein sequence ID" value="GJT17583.1"/>
    <property type="molecule type" value="Genomic_DNA"/>
</dbReference>
<reference evidence="1" key="2">
    <citation type="submission" date="2022-01" db="EMBL/GenBank/DDBJ databases">
        <authorList>
            <person name="Yamashiro T."/>
            <person name="Shiraishi A."/>
            <person name="Satake H."/>
            <person name="Nakayama K."/>
        </authorList>
    </citation>
    <scope>NUCLEOTIDE SEQUENCE</scope>
</reference>
<evidence type="ECO:0000313" key="1">
    <source>
        <dbReference type="EMBL" id="GJT07087.1"/>
    </source>
</evidence>
<proteinExistence type="predicted"/>
<keyword evidence="4" id="KW-1185">Reference proteome</keyword>
<sequence>MLRLILDVPSKPSSLPVIERSKDEGFDGTSRISRSIGVEITRKTIAAGFRKSFEILNIQSLANRCNLTAIDTAISDEDKALLLLLTSLPSSYDNSVQTLLYRRDTLKARRRAQSEEHLKKDCPRYNHKKSQGFVRIEDQDLSLELMEYSVDGMRIHGTGKVQIQMRDGQVPVGQRQSGKIKVIKGSLVVLSGTRRANCVYTLDGQAVTRKTLKGRKQLGEYLGGRSRREYGFSMKVGKYKKTFIGFGVVLVKVISSLKAGLKDDMDARIRCYVLTKDARSGSDDSDFQLLVSYTSKESTWVMEIRQGSKVILSRGVTVQFTTGSCTDFVGGDTLYCCLDGVYQGAVMWKRMEWRKLRSYDAAHDGLSPTEAGYMNLTGVQGGYLAKGTRNIVRIRAKDSSGYCYRCLVKGYPWSKVSS</sequence>
<evidence type="ECO:0000313" key="2">
    <source>
        <dbReference type="EMBL" id="GJT17583.1"/>
    </source>
</evidence>
<dbReference type="EMBL" id="BQNB010013735">
    <property type="protein sequence ID" value="GJT19662.1"/>
    <property type="molecule type" value="Genomic_DNA"/>
</dbReference>
<organism evidence="1 4">
    <name type="scientific">Tanacetum coccineum</name>
    <dbReference type="NCBI Taxonomy" id="301880"/>
    <lineage>
        <taxon>Eukaryota</taxon>
        <taxon>Viridiplantae</taxon>
        <taxon>Streptophyta</taxon>
        <taxon>Embryophyta</taxon>
        <taxon>Tracheophyta</taxon>
        <taxon>Spermatophyta</taxon>
        <taxon>Magnoliopsida</taxon>
        <taxon>eudicotyledons</taxon>
        <taxon>Gunneridae</taxon>
        <taxon>Pentapetalae</taxon>
        <taxon>asterids</taxon>
        <taxon>campanulids</taxon>
        <taxon>Asterales</taxon>
        <taxon>Asteraceae</taxon>
        <taxon>Asteroideae</taxon>
        <taxon>Anthemideae</taxon>
        <taxon>Anthemidinae</taxon>
        <taxon>Tanacetum</taxon>
    </lineage>
</organism>
<evidence type="ECO:0000313" key="3">
    <source>
        <dbReference type="EMBL" id="GJT19662.1"/>
    </source>
</evidence>
<protein>
    <submittedName>
        <fullName evidence="1">Uncharacterized protein</fullName>
    </submittedName>
</protein>
<dbReference type="Proteomes" id="UP001151760">
    <property type="component" value="Unassembled WGS sequence"/>
</dbReference>
<evidence type="ECO:0000313" key="4">
    <source>
        <dbReference type="Proteomes" id="UP001151760"/>
    </source>
</evidence>
<gene>
    <name evidence="1" type="ORF">Tco_0841549</name>
    <name evidence="2" type="ORF">Tco_0876289</name>
    <name evidence="3" type="ORF">Tco_0878368</name>
</gene>